<feature type="compositionally biased region" description="Low complexity" evidence="1">
    <location>
        <begin position="430"/>
        <end position="441"/>
    </location>
</feature>
<feature type="compositionally biased region" description="Polar residues" evidence="1">
    <location>
        <begin position="268"/>
        <end position="290"/>
    </location>
</feature>
<comment type="caution">
    <text evidence="3">The sequence shown here is derived from an EMBL/GenBank/DDBJ whole genome shotgun (WGS) entry which is preliminary data.</text>
</comment>
<gene>
    <name evidence="3" type="ORF">E0L32_010950</name>
</gene>
<feature type="compositionally biased region" description="Basic and acidic residues" evidence="1">
    <location>
        <begin position="139"/>
        <end position="149"/>
    </location>
</feature>
<evidence type="ECO:0000313" key="3">
    <source>
        <dbReference type="EMBL" id="TPX07149.1"/>
    </source>
</evidence>
<feature type="region of interest" description="Disordered" evidence="1">
    <location>
        <begin position="70"/>
        <end position="199"/>
    </location>
</feature>
<dbReference type="EMBL" id="SKBQ01000094">
    <property type="protein sequence ID" value="TPX07149.1"/>
    <property type="molecule type" value="Genomic_DNA"/>
</dbReference>
<feature type="compositionally biased region" description="Basic and acidic residues" evidence="1">
    <location>
        <begin position="38"/>
        <end position="51"/>
    </location>
</feature>
<dbReference type="InParanoid" id="A0A507AQK0"/>
<reference evidence="3 4" key="1">
    <citation type="submission" date="2019-06" db="EMBL/GenBank/DDBJ databases">
        <title>Draft genome sequence of the filamentous fungus Phialemoniopsis curvata isolated from diesel fuel.</title>
        <authorList>
            <person name="Varaljay V.A."/>
            <person name="Lyon W.J."/>
            <person name="Crouch A.L."/>
            <person name="Drake C.E."/>
            <person name="Hollomon J.M."/>
            <person name="Nadeau L.J."/>
            <person name="Nunn H.S."/>
            <person name="Stevenson B.S."/>
            <person name="Bojanowski C.L."/>
            <person name="Crookes-Goodson W.J."/>
        </authorList>
    </citation>
    <scope>NUCLEOTIDE SEQUENCE [LARGE SCALE GENOMIC DNA]</scope>
    <source>
        <strain evidence="3 4">D216</strain>
    </source>
</reference>
<feature type="compositionally biased region" description="Basic and acidic residues" evidence="1">
    <location>
        <begin position="395"/>
        <end position="408"/>
    </location>
</feature>
<dbReference type="PANTHER" id="PTHR28065:SF1">
    <property type="entry name" value="DUF4050 DOMAIN-CONTAINING PROTEIN"/>
    <property type="match status" value="1"/>
</dbReference>
<dbReference type="STRING" id="1093900.A0A507AQK0"/>
<dbReference type="InterPro" id="IPR053274">
    <property type="entry name" value="Fluconazole_resistance"/>
</dbReference>
<feature type="compositionally biased region" description="Basic and acidic residues" evidence="1">
    <location>
        <begin position="190"/>
        <end position="199"/>
    </location>
</feature>
<feature type="compositionally biased region" description="Low complexity" evidence="1">
    <location>
        <begin position="80"/>
        <end position="93"/>
    </location>
</feature>
<sequence>MPTMPFSDLYKSPKSPLAKLRHAHHLPPDDISSQSPDYHVDLVSRDKARQKEAVKRYLADKVRDDWNFVWPPAGTNGHDATAQKATAPANKAAEQGSSSSDSMKITPAPPLPGEEGQARDLGGDADSETGSVYSTVSEDPQHYRPRQEWTSDLSDDDEPAATGSPFRFDNPESVGAAVQTSAMARKARRRREERAEMAHNEGLACFSARRDAWTGARTVHVKPKPAPPPSPTSKRRSLWRFNSHTKHEQPAPAAQGSTGAQASATSPISPVTSNSRHSQQSVRDTTTPLTSDGDDSRKSKEGNAPPAVSYPVETLLPIPPPLLPPENPMRASISPNIYVSLYDKVIVHSLQPSCPINLSDMLKSCVAGWKRDGEWPRRSVELTNAAAAAARKKKKEEQRAAANKERRGSNAGTGVTRTISGAGGSGSGGRRLSLTGLLGRVSGEKGAEEKDKDKVKAPDKSGEAAPADHDPGAPRNIRRSIQRALGLGHNHGASVGSVEG</sequence>
<dbReference type="RefSeq" id="XP_030988860.1">
    <property type="nucleotide sequence ID" value="XM_031133624.1"/>
</dbReference>
<dbReference type="PANTHER" id="PTHR28065">
    <property type="entry name" value="FREQUENIN"/>
    <property type="match status" value="1"/>
</dbReference>
<dbReference type="GeneID" id="41978397"/>
<feature type="compositionally biased region" description="Basic and acidic residues" evidence="1">
    <location>
        <begin position="442"/>
        <end position="472"/>
    </location>
</feature>
<name>A0A507AQK0_9PEZI</name>
<dbReference type="AlphaFoldDB" id="A0A507AQK0"/>
<dbReference type="Pfam" id="PF13259">
    <property type="entry name" value="clamp_Gag1-like"/>
    <property type="match status" value="1"/>
</dbReference>
<feature type="compositionally biased region" description="Low complexity" evidence="1">
    <location>
        <begin position="250"/>
        <end position="267"/>
    </location>
</feature>
<feature type="compositionally biased region" description="Polar residues" evidence="1">
    <location>
        <begin position="128"/>
        <end position="138"/>
    </location>
</feature>
<feature type="region of interest" description="Disordered" evidence="1">
    <location>
        <begin position="18"/>
        <end position="51"/>
    </location>
</feature>
<keyword evidence="4" id="KW-1185">Reference proteome</keyword>
<feature type="region of interest" description="Disordered" evidence="1">
    <location>
        <begin position="216"/>
        <end position="312"/>
    </location>
</feature>
<protein>
    <recommendedName>
        <fullName evidence="2">Gag1-like clamp domain-containing protein</fullName>
    </recommendedName>
</protein>
<dbReference type="Proteomes" id="UP000319257">
    <property type="component" value="Unassembled WGS sequence"/>
</dbReference>
<dbReference type="OrthoDB" id="5422958at2759"/>
<feature type="region of interest" description="Disordered" evidence="1">
    <location>
        <begin position="390"/>
        <end position="500"/>
    </location>
</feature>
<evidence type="ECO:0000256" key="1">
    <source>
        <dbReference type="SAM" id="MobiDB-lite"/>
    </source>
</evidence>
<organism evidence="3 4">
    <name type="scientific">Thyridium curvatum</name>
    <dbReference type="NCBI Taxonomy" id="1093900"/>
    <lineage>
        <taxon>Eukaryota</taxon>
        <taxon>Fungi</taxon>
        <taxon>Dikarya</taxon>
        <taxon>Ascomycota</taxon>
        <taxon>Pezizomycotina</taxon>
        <taxon>Sordariomycetes</taxon>
        <taxon>Sordariomycetidae</taxon>
        <taxon>Thyridiales</taxon>
        <taxon>Thyridiaceae</taxon>
        <taxon>Thyridium</taxon>
    </lineage>
</organism>
<evidence type="ECO:0000259" key="2">
    <source>
        <dbReference type="Pfam" id="PF13259"/>
    </source>
</evidence>
<feature type="domain" description="Gag1-like clamp" evidence="2">
    <location>
        <begin position="164"/>
        <end position="376"/>
    </location>
</feature>
<evidence type="ECO:0000313" key="4">
    <source>
        <dbReference type="Proteomes" id="UP000319257"/>
    </source>
</evidence>
<proteinExistence type="predicted"/>
<accession>A0A507AQK0</accession>
<dbReference type="InterPro" id="IPR025124">
    <property type="entry name" value="Gag1-like_clamp"/>
</dbReference>